<dbReference type="EMBL" id="GBRH01211270">
    <property type="protein sequence ID" value="JAD86625.1"/>
    <property type="molecule type" value="Transcribed_RNA"/>
</dbReference>
<accession>A0A0A9DLX3</accession>
<reference evidence="1" key="1">
    <citation type="submission" date="2014-09" db="EMBL/GenBank/DDBJ databases">
        <authorList>
            <person name="Magalhaes I.L.F."/>
            <person name="Oliveira U."/>
            <person name="Santos F.R."/>
            <person name="Vidigal T.H.D.A."/>
            <person name="Brescovit A.D."/>
            <person name="Santos A.J."/>
        </authorList>
    </citation>
    <scope>NUCLEOTIDE SEQUENCE</scope>
    <source>
        <tissue evidence="1">Shoot tissue taken approximately 20 cm above the soil surface</tissue>
    </source>
</reference>
<evidence type="ECO:0000313" key="1">
    <source>
        <dbReference type="EMBL" id="JAD86625.1"/>
    </source>
</evidence>
<sequence>MLQNQKDEIILRPGREHCQPRIMSKPVQIYSRSRNARARVKRVLKSMVNLSIAPKPIQYHLASGKNPRDLEDLHTQGLIRDGVIHSFIPAVSQELIHCDGILRIHQRGNPVAPSPPFLHILSCQKKSTQSHNDKQHE</sequence>
<name>A0A0A9DLX3_ARUDO</name>
<protein>
    <submittedName>
        <fullName evidence="1">Uncharacterized protein</fullName>
    </submittedName>
</protein>
<proteinExistence type="predicted"/>
<dbReference type="AlphaFoldDB" id="A0A0A9DLX3"/>
<organism evidence="1">
    <name type="scientific">Arundo donax</name>
    <name type="common">Giant reed</name>
    <name type="synonym">Donax arundinaceus</name>
    <dbReference type="NCBI Taxonomy" id="35708"/>
    <lineage>
        <taxon>Eukaryota</taxon>
        <taxon>Viridiplantae</taxon>
        <taxon>Streptophyta</taxon>
        <taxon>Embryophyta</taxon>
        <taxon>Tracheophyta</taxon>
        <taxon>Spermatophyta</taxon>
        <taxon>Magnoliopsida</taxon>
        <taxon>Liliopsida</taxon>
        <taxon>Poales</taxon>
        <taxon>Poaceae</taxon>
        <taxon>PACMAD clade</taxon>
        <taxon>Arundinoideae</taxon>
        <taxon>Arundineae</taxon>
        <taxon>Arundo</taxon>
    </lineage>
</organism>
<reference evidence="1" key="2">
    <citation type="journal article" date="2015" name="Data Brief">
        <title>Shoot transcriptome of the giant reed, Arundo donax.</title>
        <authorList>
            <person name="Barrero R.A."/>
            <person name="Guerrero F.D."/>
            <person name="Moolhuijzen P."/>
            <person name="Goolsby J.A."/>
            <person name="Tidwell J."/>
            <person name="Bellgard S.E."/>
            <person name="Bellgard M.I."/>
        </authorList>
    </citation>
    <scope>NUCLEOTIDE SEQUENCE</scope>
    <source>
        <tissue evidence="1">Shoot tissue taken approximately 20 cm above the soil surface</tissue>
    </source>
</reference>